<accession>A0A919LCC1</accession>
<evidence type="ECO:0000313" key="3">
    <source>
        <dbReference type="Proteomes" id="UP000600026"/>
    </source>
</evidence>
<feature type="chain" id="PRO_5036858261" evidence="1">
    <location>
        <begin position="27"/>
        <end position="383"/>
    </location>
</feature>
<dbReference type="RefSeq" id="WP_157853123.1">
    <property type="nucleotide sequence ID" value="NZ_BNEE01000006.1"/>
</dbReference>
<reference evidence="2" key="1">
    <citation type="submission" date="2020-09" db="EMBL/GenBank/DDBJ databases">
        <title>Whole genome shotgun sequence of Streptomyces xanthophaeus NBRC 12829.</title>
        <authorList>
            <person name="Komaki H."/>
            <person name="Tamura T."/>
        </authorList>
    </citation>
    <scope>NUCLEOTIDE SEQUENCE</scope>
    <source>
        <strain evidence="2">NBRC 12829</strain>
    </source>
</reference>
<dbReference type="Proteomes" id="UP000600026">
    <property type="component" value="Unassembled WGS sequence"/>
</dbReference>
<gene>
    <name evidence="2" type="ORF">Sxan_29740</name>
</gene>
<evidence type="ECO:0000313" key="2">
    <source>
        <dbReference type="EMBL" id="GHI85610.1"/>
    </source>
</evidence>
<organism evidence="2 3">
    <name type="scientific">Streptomyces xanthophaeus</name>
    <dbReference type="NCBI Taxonomy" id="67385"/>
    <lineage>
        <taxon>Bacteria</taxon>
        <taxon>Bacillati</taxon>
        <taxon>Actinomycetota</taxon>
        <taxon>Actinomycetes</taxon>
        <taxon>Kitasatosporales</taxon>
        <taxon>Streptomycetaceae</taxon>
        <taxon>Streptomyces</taxon>
    </lineage>
</organism>
<keyword evidence="1" id="KW-0732">Signal</keyword>
<keyword evidence="3" id="KW-1185">Reference proteome</keyword>
<sequence>MRNATAVAGAAAVLAGLITAAGPASAAAGAAACSPGIELLPAVQGLGGGIARGFGTGGLVVGESGGRPAYWTGAEHTAHAVPLPAGFDWGSVKAVSAKGLMVGTASRASDHAKIAFTHQLGAATSEALTAPVADGYEVDVDVNESGRVVAVDQGVAKEWVGGKVVRELPVPADAIPGTKVILLSGINKRGDVVGTASGSYYDADNDTNVTKTFPVVWPAGGGYPPYSLQVWNGSHYSYSTIGRDIDERGRVVGVEDYYYRNDPALTPAVWKKPYDALPADPGELGRYRNVELSGSSPTTNAAVGTATEFEESWASYFQAVYWPGKGPLLALPHPEGSTRDTLSRAFAATDDDRVAGTVVDRETRASSAVIWTCASKQAYAQPS</sequence>
<comment type="caution">
    <text evidence="2">The sequence shown here is derived from an EMBL/GenBank/DDBJ whole genome shotgun (WGS) entry which is preliminary data.</text>
</comment>
<evidence type="ECO:0000256" key="1">
    <source>
        <dbReference type="SAM" id="SignalP"/>
    </source>
</evidence>
<proteinExistence type="predicted"/>
<dbReference type="OrthoDB" id="4209370at2"/>
<dbReference type="PROSITE" id="PS51257">
    <property type="entry name" value="PROKAR_LIPOPROTEIN"/>
    <property type="match status" value="1"/>
</dbReference>
<name>A0A919LCC1_9ACTN</name>
<dbReference type="EMBL" id="BNEE01000006">
    <property type="protein sequence ID" value="GHI85610.1"/>
    <property type="molecule type" value="Genomic_DNA"/>
</dbReference>
<dbReference type="AlphaFoldDB" id="A0A919LCC1"/>
<protein>
    <submittedName>
        <fullName evidence="2">Uncharacterized protein</fullName>
    </submittedName>
</protein>
<feature type="signal peptide" evidence="1">
    <location>
        <begin position="1"/>
        <end position="26"/>
    </location>
</feature>